<dbReference type="GO" id="GO:0005737">
    <property type="term" value="C:cytoplasm"/>
    <property type="evidence" value="ECO:0007669"/>
    <property type="project" value="UniProtKB-SubCell"/>
</dbReference>
<comment type="subcellular location">
    <subcellularLocation>
        <location evidence="1">Cytoplasm</location>
    </subcellularLocation>
</comment>
<dbReference type="Pfam" id="PF02036">
    <property type="entry name" value="SCP2"/>
    <property type="match status" value="1"/>
</dbReference>
<dbReference type="KEGG" id="plal:FXN65_25915"/>
<dbReference type="RefSeq" id="WP_151137842.1">
    <property type="nucleotide sequence ID" value="NZ_CP043311.1"/>
</dbReference>
<dbReference type="PANTHER" id="PTHR38693:SF1">
    <property type="entry name" value="UBIQUINONE BIOSYNTHESIS ACCESSORY FACTOR UBIJ"/>
    <property type="match status" value="1"/>
</dbReference>
<proteinExistence type="inferred from homology"/>
<evidence type="ECO:0000313" key="3">
    <source>
        <dbReference type="EMBL" id="QEY65326.1"/>
    </source>
</evidence>
<reference evidence="3 4" key="1">
    <citation type="submission" date="2019-08" db="EMBL/GenBank/DDBJ databases">
        <title>Whole-genome Sequencing of e-waste polymer degrading bacterium Pseudomonas sp. strain PE08.</title>
        <authorList>
            <person name="Kirdat K."/>
            <person name="Debbarma P."/>
            <person name="Narawade N."/>
            <person name="Suyal D."/>
            <person name="Thorat V."/>
            <person name="Shouche Y."/>
            <person name="Goel R."/>
            <person name="Yadav A."/>
        </authorList>
    </citation>
    <scope>NUCLEOTIDE SEQUENCE [LARGE SCALE GENOMIC DNA]</scope>
    <source>
        <strain evidence="3 4">PE08</strain>
    </source>
</reference>
<gene>
    <name evidence="1" type="primary">ubiJ</name>
    <name evidence="3" type="ORF">FXN65_25915</name>
</gene>
<accession>A0A5J6QWS5</accession>
<feature type="domain" description="SCP2" evidence="2">
    <location>
        <begin position="14"/>
        <end position="112"/>
    </location>
</feature>
<dbReference type="EMBL" id="CP043311">
    <property type="protein sequence ID" value="QEY65326.1"/>
    <property type="molecule type" value="Genomic_DNA"/>
</dbReference>
<dbReference type="GO" id="GO:0006744">
    <property type="term" value="P:ubiquinone biosynthetic process"/>
    <property type="evidence" value="ECO:0007669"/>
    <property type="project" value="UniProtKB-UniRule"/>
</dbReference>
<dbReference type="AlphaFoldDB" id="A0A5J6QWS5"/>
<comment type="pathway">
    <text evidence="1">Cofactor biosynthesis; ubiquinone biosynthesis.</text>
</comment>
<dbReference type="HAMAP" id="MF_02215">
    <property type="entry name" value="UbiJ"/>
    <property type="match status" value="1"/>
</dbReference>
<dbReference type="InterPro" id="IPR038989">
    <property type="entry name" value="UbiJ"/>
</dbReference>
<dbReference type="InterPro" id="IPR003033">
    <property type="entry name" value="SCP2_sterol-bd_dom"/>
</dbReference>
<organism evidence="3 4">
    <name type="scientific">Metapseudomonas lalkuanensis</name>
    <dbReference type="NCBI Taxonomy" id="2604832"/>
    <lineage>
        <taxon>Bacteria</taxon>
        <taxon>Pseudomonadati</taxon>
        <taxon>Pseudomonadota</taxon>
        <taxon>Gammaproteobacteria</taxon>
        <taxon>Pseudomonadales</taxon>
        <taxon>Pseudomonadaceae</taxon>
        <taxon>Metapseudomonas</taxon>
    </lineage>
</organism>
<evidence type="ECO:0000259" key="2">
    <source>
        <dbReference type="Pfam" id="PF02036"/>
    </source>
</evidence>
<comment type="function">
    <text evidence="1">Required for ubiquinone (coenzyme Q) biosynthesis. Binds hydrophobic ubiquinone biosynthetic intermediates via its SCP2 domain and is essential for the stability of the Ubi complex. May constitute a docking platform where Ubi enzymes assemble and access their SCP2-bound polyprenyl substrates.</text>
</comment>
<dbReference type="Proteomes" id="UP000327179">
    <property type="component" value="Chromosome"/>
</dbReference>
<keyword evidence="4" id="KW-1185">Reference proteome</keyword>
<name>A0A5J6QWS5_9GAMM</name>
<comment type="similarity">
    <text evidence="1">Belongs to the UbiJ family.</text>
</comment>
<dbReference type="PANTHER" id="PTHR38693">
    <property type="entry name" value="UBIQUINONE BIOSYNTHESIS PROTEIN UBIJ"/>
    <property type="match status" value="1"/>
</dbReference>
<evidence type="ECO:0000256" key="1">
    <source>
        <dbReference type="HAMAP-Rule" id="MF_02215"/>
    </source>
</evidence>
<evidence type="ECO:0000313" key="4">
    <source>
        <dbReference type="Proteomes" id="UP000327179"/>
    </source>
</evidence>
<sequence>MLTQALLAGIELGLNRVLALDSTALPRMSALEGSVIEVDCQSPALTLFLLPGGDGLKLSAHWSAPADCCLRAPASSLLKLATTREKTAVLHSPAVSLEGDSAVLLELAAILQDLELDWEYELSRWLGPVGTQLLAGHLKSRASWAGQGLDNLRQNFADYLAEESRTLVGRREADARFAELDRLKLALDRLDARVERLNQRTKPNA</sequence>
<protein>
    <recommendedName>
        <fullName evidence="1">Ubiquinone biosynthesis accessory factor UbiJ</fullName>
    </recommendedName>
</protein>
<keyword evidence="1" id="KW-0963">Cytoplasm</keyword>
<keyword evidence="1" id="KW-0831">Ubiquinone biosynthesis</keyword>
<dbReference type="UniPathway" id="UPA00232"/>